<gene>
    <name evidence="1" type="ORF">JCM31447_32180</name>
</gene>
<sequence length="179" mass="21790">MMIFIEHITSIFGFIKNNIKLFTGVITIIPTLKYFYSKYTVYKNEKKIDRFRSCKNQNKEFIELKIVEFKKDIIWKNDIKKLKFYKSDSIFYTSNNLTIRNIDIPVGYHFYKIKGKKIIQINIIDNKYKIKDKIKIFYDENIIDKFYQPKTHYNNLLLYQGKECIEDKENIENYNKIIN</sequence>
<reference evidence="1 2" key="1">
    <citation type="submission" date="2018-12" db="EMBL/GenBank/DDBJ databases">
        <title>Rubrispira sanarue gen. nov., sp., nov., a member of the order Silvanigrellales, isolated from a brackish lake in Hamamatsu Japan.</title>
        <authorList>
            <person name="Maejima Y."/>
            <person name="Iino T."/>
            <person name="Muraguchi Y."/>
            <person name="Fukuda K."/>
            <person name="Nojiri H."/>
            <person name="Ohkuma M."/>
            <person name="Moriuchi R."/>
            <person name="Dohra H."/>
            <person name="Kimbara K."/>
            <person name="Shintani M."/>
        </authorList>
    </citation>
    <scope>NUCLEOTIDE SEQUENCE [LARGE SCALE GENOMIC DNA]</scope>
    <source>
        <strain evidence="1 2">RF1110005</strain>
        <plasmid evidence="1 2">68K</plasmid>
    </source>
</reference>
<accession>A0A4P2VR67</accession>
<proteinExistence type="predicted"/>
<geneLocation type="plasmid" evidence="1 2">
    <name>68K</name>
</geneLocation>
<dbReference type="KEGG" id="sbf:JCM31447_32180"/>
<keyword evidence="1" id="KW-0614">Plasmid</keyword>
<protein>
    <submittedName>
        <fullName evidence="1">Uncharacterized protein</fullName>
    </submittedName>
</protein>
<dbReference type="Proteomes" id="UP000291236">
    <property type="component" value="Plasmid 68K"/>
</dbReference>
<name>A0A4P2VR67_FLUSA</name>
<evidence type="ECO:0000313" key="1">
    <source>
        <dbReference type="EMBL" id="BBH54744.1"/>
    </source>
</evidence>
<dbReference type="AlphaFoldDB" id="A0A4P2VR67"/>
<keyword evidence="2" id="KW-1185">Reference proteome</keyword>
<dbReference type="EMBL" id="AP019370">
    <property type="protein sequence ID" value="BBH54744.1"/>
    <property type="molecule type" value="Genomic_DNA"/>
</dbReference>
<evidence type="ECO:0000313" key="2">
    <source>
        <dbReference type="Proteomes" id="UP000291236"/>
    </source>
</evidence>
<organism evidence="1 2">
    <name type="scientific">Fluviispira sanaruensis</name>
    <dbReference type="NCBI Taxonomy" id="2493639"/>
    <lineage>
        <taxon>Bacteria</taxon>
        <taxon>Pseudomonadati</taxon>
        <taxon>Bdellovibrionota</taxon>
        <taxon>Oligoflexia</taxon>
        <taxon>Silvanigrellales</taxon>
        <taxon>Silvanigrellaceae</taxon>
        <taxon>Fluviispira</taxon>
    </lineage>
</organism>